<keyword evidence="1" id="KW-0479">Metal-binding</keyword>
<proteinExistence type="predicted"/>
<dbReference type="STRING" id="105231.A0A1Y1HXK9"/>
<dbReference type="EMBL" id="DF237077">
    <property type="protein sequence ID" value="GAQ82893.1"/>
    <property type="molecule type" value="Genomic_DNA"/>
</dbReference>
<keyword evidence="8" id="KW-1185">Reference proteome</keyword>
<dbReference type="InterPro" id="IPR027974">
    <property type="entry name" value="DUF4470"/>
</dbReference>
<dbReference type="PROSITE" id="PS01360">
    <property type="entry name" value="ZF_MYND_1"/>
    <property type="match status" value="1"/>
</dbReference>
<dbReference type="Gene3D" id="6.10.140.2220">
    <property type="match status" value="1"/>
</dbReference>
<protein>
    <recommendedName>
        <fullName evidence="6">MYND-type domain-containing protein</fullName>
    </recommendedName>
</protein>
<evidence type="ECO:0000256" key="2">
    <source>
        <dbReference type="ARBA" id="ARBA00022771"/>
    </source>
</evidence>
<dbReference type="GO" id="GO:0008270">
    <property type="term" value="F:zinc ion binding"/>
    <property type="evidence" value="ECO:0007669"/>
    <property type="project" value="UniProtKB-KW"/>
</dbReference>
<evidence type="ECO:0000313" key="8">
    <source>
        <dbReference type="Proteomes" id="UP000054558"/>
    </source>
</evidence>
<dbReference type="PROSITE" id="PS50865">
    <property type="entry name" value="ZF_MYND_2"/>
    <property type="match status" value="1"/>
</dbReference>
<dbReference type="OMA" id="CANQSIS"/>
<feature type="domain" description="MYND-type" evidence="6">
    <location>
        <begin position="137"/>
        <end position="177"/>
    </location>
</feature>
<sequence length="746" mass="82068">MAIGGHRIEGVRDSRKKLAGLGTASPQEKRSVLKHHHERMLALAKSAEAGLNAPKVGQVYSRPSTAQRQAPAPKSPVQELHDAFKHSLAEFERSIERAGLEELHREVVLETVKANATRIGSGVHGLPLAAAPCANAHPSCGRVCEARGAHACAACHLVSYCRKECQKEHWPVHKRDCKHSDVGPGWQPRWKREGRRPNWLTEGIPQLGPLSEHLWGNTPAFSLLGPPGSEAARGLLQESDDVIRLCFAASGDLRNVVSTIAGLPVGYRGRVRVIANDHNPKTAARNLVLLQILGQLGEDGIDMAIAVWHSLAVTEAQDLALSLLVDNLNLEEVLEDDSKASWAVKKSRSRINARFARPVWARLVQMMTSPLTLQSAADQRAAKLGDPSRADFVDRMLQSFRPFHRASIARFRDFGLLLPFGAFNAHHNTPSKFLLDPEAGYTLDHLADPLWGWRIDEVLEAGKRHNVPKNDLHGSLFFLLRERLASVVEKMRTAEIVFELFCEDASDLANRLRVTGVFDAGEKTVPAVPGGVTNKSGSGSTKQRKRRGKSEGTEPPAPRHATEVGLFQRVEVSNICDENYVGVTRVLRDWGRLLAPGGVLVGLFMNWTTDVSSGTARLFAGMKPDEYLTATRRVGEAAKKCPGVLELVQSQMMQFDGTALPNFGHDYSKDFEAYLRQRGAVKEAAKQGLVRSGVHQIVAPRLGVPVGAPKKSVPIEFLKTVDDWYWSVFANDGTGTEVYTEWVKQR</sequence>
<accession>A0A1Y1HXK9</accession>
<dbReference type="Pfam" id="PF01753">
    <property type="entry name" value="zf-MYND"/>
    <property type="match status" value="1"/>
</dbReference>
<dbReference type="OrthoDB" id="1899528at2759"/>
<evidence type="ECO:0000256" key="5">
    <source>
        <dbReference type="SAM" id="MobiDB-lite"/>
    </source>
</evidence>
<dbReference type="AlphaFoldDB" id="A0A1Y1HXK9"/>
<dbReference type="Proteomes" id="UP000054558">
    <property type="component" value="Unassembled WGS sequence"/>
</dbReference>
<evidence type="ECO:0000256" key="3">
    <source>
        <dbReference type="ARBA" id="ARBA00022833"/>
    </source>
</evidence>
<keyword evidence="2 4" id="KW-0863">Zinc-finger</keyword>
<dbReference type="InterPro" id="IPR002893">
    <property type="entry name" value="Znf_MYND"/>
</dbReference>
<feature type="region of interest" description="Disordered" evidence="5">
    <location>
        <begin position="525"/>
        <end position="563"/>
    </location>
</feature>
<keyword evidence="3" id="KW-0862">Zinc</keyword>
<reference evidence="7 8" key="1">
    <citation type="journal article" date="2014" name="Nat. Commun.">
        <title>Klebsormidium flaccidum genome reveals primary factors for plant terrestrial adaptation.</title>
        <authorList>
            <person name="Hori K."/>
            <person name="Maruyama F."/>
            <person name="Fujisawa T."/>
            <person name="Togashi T."/>
            <person name="Yamamoto N."/>
            <person name="Seo M."/>
            <person name="Sato S."/>
            <person name="Yamada T."/>
            <person name="Mori H."/>
            <person name="Tajima N."/>
            <person name="Moriyama T."/>
            <person name="Ikeuchi M."/>
            <person name="Watanabe M."/>
            <person name="Wada H."/>
            <person name="Kobayashi K."/>
            <person name="Saito M."/>
            <person name="Masuda T."/>
            <person name="Sasaki-Sekimoto Y."/>
            <person name="Mashiguchi K."/>
            <person name="Awai K."/>
            <person name="Shimojima M."/>
            <person name="Masuda S."/>
            <person name="Iwai M."/>
            <person name="Nobusawa T."/>
            <person name="Narise T."/>
            <person name="Kondo S."/>
            <person name="Saito H."/>
            <person name="Sato R."/>
            <person name="Murakawa M."/>
            <person name="Ihara Y."/>
            <person name="Oshima-Yamada Y."/>
            <person name="Ohtaka K."/>
            <person name="Satoh M."/>
            <person name="Sonobe K."/>
            <person name="Ishii M."/>
            <person name="Ohtani R."/>
            <person name="Kanamori-Sato M."/>
            <person name="Honoki R."/>
            <person name="Miyazaki D."/>
            <person name="Mochizuki H."/>
            <person name="Umetsu J."/>
            <person name="Higashi K."/>
            <person name="Shibata D."/>
            <person name="Kamiya Y."/>
            <person name="Sato N."/>
            <person name="Nakamura Y."/>
            <person name="Tabata S."/>
            <person name="Ida S."/>
            <person name="Kurokawa K."/>
            <person name="Ohta H."/>
        </authorList>
    </citation>
    <scope>NUCLEOTIDE SEQUENCE [LARGE SCALE GENOMIC DNA]</scope>
    <source>
        <strain evidence="7 8">NIES-2285</strain>
    </source>
</reference>
<evidence type="ECO:0000256" key="4">
    <source>
        <dbReference type="PROSITE-ProRule" id="PRU00134"/>
    </source>
</evidence>
<evidence type="ECO:0000313" key="7">
    <source>
        <dbReference type="EMBL" id="GAQ82893.1"/>
    </source>
</evidence>
<feature type="region of interest" description="Disordered" evidence="5">
    <location>
        <begin position="1"/>
        <end position="36"/>
    </location>
</feature>
<gene>
    <name evidence="7" type="ORF">KFL_001280130</name>
</gene>
<dbReference type="Pfam" id="PF14737">
    <property type="entry name" value="DUF4470"/>
    <property type="match status" value="1"/>
</dbReference>
<organism evidence="7 8">
    <name type="scientific">Klebsormidium nitens</name>
    <name type="common">Green alga</name>
    <name type="synonym">Ulothrix nitens</name>
    <dbReference type="NCBI Taxonomy" id="105231"/>
    <lineage>
        <taxon>Eukaryota</taxon>
        <taxon>Viridiplantae</taxon>
        <taxon>Streptophyta</taxon>
        <taxon>Klebsormidiophyceae</taxon>
        <taxon>Klebsormidiales</taxon>
        <taxon>Klebsormidiaceae</taxon>
        <taxon>Klebsormidium</taxon>
    </lineage>
</organism>
<name>A0A1Y1HXK9_KLENI</name>
<evidence type="ECO:0000259" key="6">
    <source>
        <dbReference type="PROSITE" id="PS50865"/>
    </source>
</evidence>
<evidence type="ECO:0000256" key="1">
    <source>
        <dbReference type="ARBA" id="ARBA00022723"/>
    </source>
</evidence>
<feature type="compositionally biased region" description="Basic and acidic residues" evidence="5">
    <location>
        <begin position="1"/>
        <end position="13"/>
    </location>
</feature>
<dbReference type="SUPFAM" id="SSF144232">
    <property type="entry name" value="HIT/MYND zinc finger-like"/>
    <property type="match status" value="1"/>
</dbReference>